<keyword evidence="4" id="KW-1185">Reference proteome</keyword>
<evidence type="ECO:0000259" key="2">
    <source>
        <dbReference type="Pfam" id="PF20597"/>
    </source>
</evidence>
<dbReference type="EMBL" id="WWCN01000002">
    <property type="protein sequence ID" value="MYM21803.1"/>
    <property type="molecule type" value="Genomic_DNA"/>
</dbReference>
<proteinExistence type="predicted"/>
<accession>A0A6L8K2S9</accession>
<gene>
    <name evidence="3" type="ORF">GTP46_03945</name>
</gene>
<feature type="domain" description="Choice-of-anchor A" evidence="2">
    <location>
        <begin position="18"/>
        <end position="312"/>
    </location>
</feature>
<dbReference type="NCBIfam" id="TIGR04215">
    <property type="entry name" value="choice_anch_A"/>
    <property type="match status" value="1"/>
</dbReference>
<evidence type="ECO:0000313" key="3">
    <source>
        <dbReference type="EMBL" id="MYM21803.1"/>
    </source>
</evidence>
<dbReference type="NCBIfam" id="TIGR02595">
    <property type="entry name" value="PEP_CTERM"/>
    <property type="match status" value="1"/>
</dbReference>
<reference evidence="3 4" key="1">
    <citation type="submission" date="2019-12" db="EMBL/GenBank/DDBJ databases">
        <title>Novel species isolated from a subtropical stream in China.</title>
        <authorList>
            <person name="Lu H."/>
        </authorList>
    </citation>
    <scope>NUCLEOTIDE SEQUENCE [LARGE SCALE GENOMIC DNA]</scope>
    <source>
        <strain evidence="3 4">FT135W</strain>
    </source>
</reference>
<protein>
    <submittedName>
        <fullName evidence="3">Choice-of-anchor A family protein</fullName>
    </submittedName>
</protein>
<comment type="caution">
    <text evidence="3">The sequence shown here is derived from an EMBL/GenBank/DDBJ whole genome shotgun (WGS) entry which is preliminary data.</text>
</comment>
<dbReference type="Pfam" id="PF20597">
    <property type="entry name" value="pAdhesive_15"/>
    <property type="match status" value="1"/>
</dbReference>
<evidence type="ECO:0000313" key="4">
    <source>
        <dbReference type="Proteomes" id="UP000479335"/>
    </source>
</evidence>
<dbReference type="InterPro" id="IPR026588">
    <property type="entry name" value="Choice_anch_A"/>
</dbReference>
<dbReference type="Proteomes" id="UP000479335">
    <property type="component" value="Unassembled WGS sequence"/>
</dbReference>
<name>A0A6L8K2S9_9BURK</name>
<evidence type="ECO:0000259" key="1">
    <source>
        <dbReference type="Pfam" id="PF07589"/>
    </source>
</evidence>
<dbReference type="Pfam" id="PF07589">
    <property type="entry name" value="PEP-CTERM"/>
    <property type="match status" value="1"/>
</dbReference>
<dbReference type="AlphaFoldDB" id="A0A6L8K2S9"/>
<organism evidence="3 4">
    <name type="scientific">Duganella flavida</name>
    <dbReference type="NCBI Taxonomy" id="2692175"/>
    <lineage>
        <taxon>Bacteria</taxon>
        <taxon>Pseudomonadati</taxon>
        <taxon>Pseudomonadota</taxon>
        <taxon>Betaproteobacteria</taxon>
        <taxon>Burkholderiales</taxon>
        <taxon>Oxalobacteraceae</taxon>
        <taxon>Telluria group</taxon>
        <taxon>Duganella</taxon>
    </lineage>
</organism>
<dbReference type="InterPro" id="IPR013424">
    <property type="entry name" value="Ice-binding_C"/>
</dbReference>
<sequence length="349" mass="35401">MLAGSVQAATAPAPLTALQTLKQFNAVVLTNAKSESHIDGRTWIGGSLTGHNSPVFDMHPGDTPASSYAGLTVMGVGVASGANAVSDAQVTDNGAVVYGNTSKLTINNGNSAIYGNTDSTNFNGSGSYYVTGTAGSGNKGVTKITASTYAGSVQETNSLAASSTNFASVLGGLSTQLKSLASTGSTVSIVGEQANFTAVVKDGVAVFDLTAIDTTLFSSAVKRFSFSGLGGATSVIFNTDVTSATLADDFLGGAAPNYGAKMIWNFYNATSLTVNNQFGGSILATKAALTNNQNIEGGVFVNSLDQHAEIHLKAYTGNIPAVPEPGTYAMLLAGLGLLGVISAREKHVK</sequence>
<feature type="domain" description="Ice-binding protein C-terminal" evidence="1">
    <location>
        <begin position="321"/>
        <end position="344"/>
    </location>
</feature>